<dbReference type="Proteomes" id="UP000271162">
    <property type="component" value="Unassembled WGS sequence"/>
</dbReference>
<protein>
    <submittedName>
        <fullName evidence="2 4">Uncharacterized protein</fullName>
    </submittedName>
</protein>
<evidence type="ECO:0000313" key="3">
    <source>
        <dbReference type="Proteomes" id="UP000271162"/>
    </source>
</evidence>
<feature type="compositionally biased region" description="Basic and acidic residues" evidence="1">
    <location>
        <begin position="9"/>
        <end position="26"/>
    </location>
</feature>
<sequence>MKKRRRPYGGKERRNDVREGDDEKRPSAAATLKDPARTGYARRKIILTTALAKKIANATRCDAFSEVFSHKIRRGILEENA</sequence>
<proteinExistence type="predicted"/>
<gene>
    <name evidence="2" type="ORF">NBR_LOCUS9164</name>
</gene>
<dbReference type="WBParaSite" id="NBR_0000916301-mRNA-1">
    <property type="protein sequence ID" value="NBR_0000916301-mRNA-1"/>
    <property type="gene ID" value="NBR_0000916301"/>
</dbReference>
<keyword evidence="3" id="KW-1185">Reference proteome</keyword>
<accession>A0A0N4Y0S3</accession>
<dbReference type="AlphaFoldDB" id="A0A0N4Y0S3"/>
<reference evidence="2 3" key="2">
    <citation type="submission" date="2018-11" db="EMBL/GenBank/DDBJ databases">
        <authorList>
            <consortium name="Pathogen Informatics"/>
        </authorList>
    </citation>
    <scope>NUCLEOTIDE SEQUENCE [LARGE SCALE GENOMIC DNA]</scope>
</reference>
<evidence type="ECO:0000256" key="1">
    <source>
        <dbReference type="SAM" id="MobiDB-lite"/>
    </source>
</evidence>
<name>A0A0N4Y0S3_NIPBR</name>
<dbReference type="EMBL" id="UYSL01020101">
    <property type="protein sequence ID" value="VDL72753.1"/>
    <property type="molecule type" value="Genomic_DNA"/>
</dbReference>
<evidence type="ECO:0000313" key="2">
    <source>
        <dbReference type="EMBL" id="VDL72753.1"/>
    </source>
</evidence>
<feature type="region of interest" description="Disordered" evidence="1">
    <location>
        <begin position="1"/>
        <end position="35"/>
    </location>
</feature>
<reference evidence="4" key="1">
    <citation type="submission" date="2017-02" db="UniProtKB">
        <authorList>
            <consortium name="WormBaseParasite"/>
        </authorList>
    </citation>
    <scope>IDENTIFICATION</scope>
</reference>
<evidence type="ECO:0000313" key="4">
    <source>
        <dbReference type="WBParaSite" id="NBR_0000916301-mRNA-1"/>
    </source>
</evidence>
<organism evidence="4">
    <name type="scientific">Nippostrongylus brasiliensis</name>
    <name type="common">Rat hookworm</name>
    <dbReference type="NCBI Taxonomy" id="27835"/>
    <lineage>
        <taxon>Eukaryota</taxon>
        <taxon>Metazoa</taxon>
        <taxon>Ecdysozoa</taxon>
        <taxon>Nematoda</taxon>
        <taxon>Chromadorea</taxon>
        <taxon>Rhabditida</taxon>
        <taxon>Rhabditina</taxon>
        <taxon>Rhabditomorpha</taxon>
        <taxon>Strongyloidea</taxon>
        <taxon>Heligmosomidae</taxon>
        <taxon>Nippostrongylus</taxon>
    </lineage>
</organism>